<dbReference type="CDD" id="cd09294">
    <property type="entry name" value="SmpB"/>
    <property type="match status" value="1"/>
</dbReference>
<keyword evidence="5" id="KW-1185">Reference proteome</keyword>
<dbReference type="InterPro" id="IPR000037">
    <property type="entry name" value="SsrA-bd_prot"/>
</dbReference>
<accession>A0ABY5P9X6</accession>
<dbReference type="Gene3D" id="2.40.280.10">
    <property type="match status" value="1"/>
</dbReference>
<dbReference type="RefSeq" id="WP_353862090.1">
    <property type="nucleotide sequence ID" value="NZ_CP088295.1"/>
</dbReference>
<dbReference type="NCBIfam" id="TIGR00086">
    <property type="entry name" value="smpB"/>
    <property type="match status" value="1"/>
</dbReference>
<gene>
    <name evidence="3 4" type="primary">smpB</name>
    <name evidence="4" type="ORF">LRS13_12395</name>
</gene>
<keyword evidence="2 3" id="KW-0694">RNA-binding</keyword>
<dbReference type="NCBIfam" id="NF003843">
    <property type="entry name" value="PRK05422.1"/>
    <property type="match status" value="1"/>
</dbReference>
<evidence type="ECO:0000256" key="2">
    <source>
        <dbReference type="ARBA" id="ARBA00022884"/>
    </source>
</evidence>
<dbReference type="PANTHER" id="PTHR30308:SF2">
    <property type="entry name" value="SSRA-BINDING PROTEIN"/>
    <property type="match status" value="1"/>
</dbReference>
<proteinExistence type="inferred from homology"/>
<name>A0ABY5P9X6_9ACTN</name>
<dbReference type="PROSITE" id="PS01317">
    <property type="entry name" value="SSRP"/>
    <property type="match status" value="1"/>
</dbReference>
<keyword evidence="1 3" id="KW-0963">Cytoplasm</keyword>
<dbReference type="Proteomes" id="UP001058860">
    <property type="component" value="Chromosome"/>
</dbReference>
<protein>
    <recommendedName>
        <fullName evidence="3">SsrA-binding protein</fullName>
    </recommendedName>
    <alternativeName>
        <fullName evidence="3">Small protein B</fullName>
    </alternativeName>
</protein>
<dbReference type="EMBL" id="CP088295">
    <property type="protein sequence ID" value="UUY01534.1"/>
    <property type="molecule type" value="Genomic_DNA"/>
</dbReference>
<evidence type="ECO:0000256" key="3">
    <source>
        <dbReference type="HAMAP-Rule" id="MF_00023"/>
    </source>
</evidence>
<dbReference type="InterPro" id="IPR020081">
    <property type="entry name" value="SsrA-bd_prot_CS"/>
</dbReference>
<dbReference type="PANTHER" id="PTHR30308">
    <property type="entry name" value="TMRNA-BINDING COMPONENT OF TRANS-TRANSLATION TAGGING COMPLEX"/>
    <property type="match status" value="1"/>
</dbReference>
<dbReference type="HAMAP" id="MF_00023">
    <property type="entry name" value="SmpB"/>
    <property type="match status" value="1"/>
</dbReference>
<reference evidence="5" key="1">
    <citation type="submission" date="2021-11" db="EMBL/GenBank/DDBJ databases">
        <title>Cultivation dependent microbiological survey of springs from the worlds oldest radium mine currently devoted to the extraction of radon-saturated water.</title>
        <authorList>
            <person name="Kapinusova G."/>
            <person name="Smrhova T."/>
            <person name="Strejcek M."/>
            <person name="Suman J."/>
            <person name="Jani K."/>
            <person name="Pajer P."/>
            <person name="Uhlik O."/>
        </authorList>
    </citation>
    <scope>NUCLEOTIDE SEQUENCE [LARGE SCALE GENOMIC DNA]</scope>
    <source>
        <strain evidence="5">J379</strain>
    </source>
</reference>
<dbReference type="InterPro" id="IPR023620">
    <property type="entry name" value="SmpB"/>
</dbReference>
<comment type="subcellular location">
    <subcellularLocation>
        <location evidence="3">Cytoplasm</location>
    </subcellularLocation>
    <text evidence="3">The tmRNA-SmpB complex associates with stalled 70S ribosomes.</text>
</comment>
<comment type="similarity">
    <text evidence="3">Belongs to the SmpB family.</text>
</comment>
<organism evidence="4 5">
    <name type="scientific">Svornostia abyssi</name>
    <dbReference type="NCBI Taxonomy" id="2898438"/>
    <lineage>
        <taxon>Bacteria</taxon>
        <taxon>Bacillati</taxon>
        <taxon>Actinomycetota</taxon>
        <taxon>Thermoleophilia</taxon>
        <taxon>Solirubrobacterales</taxon>
        <taxon>Baekduiaceae</taxon>
        <taxon>Svornostia</taxon>
    </lineage>
</organism>
<evidence type="ECO:0000313" key="4">
    <source>
        <dbReference type="EMBL" id="UUY01534.1"/>
    </source>
</evidence>
<sequence length="159" mass="18337">MAKKGKRKAAAGDVATNRQASFRYELVERLECGLQLQGTEVKALRTVGAQLKDGYVVIRDGELWLHNVHIPPYPPAARENHYPDRDRKLLANRKDIEKLVGRVSEKGWTLVPTRIYFKGPWAKIEIALGRGKDLYDKREAIKERESKREMQRAVREAMR</sequence>
<dbReference type="Pfam" id="PF01668">
    <property type="entry name" value="SmpB"/>
    <property type="match status" value="1"/>
</dbReference>
<evidence type="ECO:0000313" key="5">
    <source>
        <dbReference type="Proteomes" id="UP001058860"/>
    </source>
</evidence>
<comment type="function">
    <text evidence="3">Required for rescue of stalled ribosomes mediated by trans-translation. Binds to transfer-messenger RNA (tmRNA), required for stable association of tmRNA with ribosomes. tmRNA and SmpB together mimic tRNA shape, replacing the anticodon stem-loop with SmpB. tmRNA is encoded by the ssrA gene; the 2 termini fold to resemble tRNA(Ala) and it encodes a 'tag peptide', a short internal open reading frame. During trans-translation Ala-aminoacylated tmRNA acts like a tRNA, entering the A-site of stalled ribosomes, displacing the stalled mRNA. The ribosome then switches to translate the ORF on the tmRNA; the nascent peptide is terminated with the 'tag peptide' encoded by the tmRNA and targeted for degradation. The ribosome is freed to recommence translation, which seems to be the essential function of trans-translation.</text>
</comment>
<dbReference type="SUPFAM" id="SSF74982">
    <property type="entry name" value="Small protein B (SmpB)"/>
    <property type="match status" value="1"/>
</dbReference>
<evidence type="ECO:0000256" key="1">
    <source>
        <dbReference type="ARBA" id="ARBA00022490"/>
    </source>
</evidence>